<dbReference type="PANTHER" id="PTHR13335">
    <property type="entry name" value="TARGET OF RAPAMYCIN COMPLEX 2 SUBUNIT MAPKAP1"/>
    <property type="match status" value="1"/>
</dbReference>
<sequence length="165" mass="17434">MLMGRHERVLAIDGDYLHIMPSEHRSMFDSGAKTVSYHISSVVNCKQNKKIPIKFKLVLFRDRDMKSYDFDGATEQETTDICARINFLVKAYQDEGAMMSASGRPGPGLTGMMASLGTGTGGGGGGGGGASGAGGGLGMGASVVQASAGYVLIRRGDDDYELLWT</sequence>
<organism evidence="2 3">
    <name type="scientific">Piptocephalis cylindrospora</name>
    <dbReference type="NCBI Taxonomy" id="1907219"/>
    <lineage>
        <taxon>Eukaryota</taxon>
        <taxon>Fungi</taxon>
        <taxon>Fungi incertae sedis</taxon>
        <taxon>Zoopagomycota</taxon>
        <taxon>Zoopagomycotina</taxon>
        <taxon>Zoopagomycetes</taxon>
        <taxon>Zoopagales</taxon>
        <taxon>Piptocephalidaceae</taxon>
        <taxon>Piptocephalis</taxon>
    </lineage>
</organism>
<dbReference type="EMBL" id="KZ987882">
    <property type="protein sequence ID" value="RKP14117.1"/>
    <property type="molecule type" value="Genomic_DNA"/>
</dbReference>
<dbReference type="GO" id="GO:0005737">
    <property type="term" value="C:cytoplasm"/>
    <property type="evidence" value="ECO:0007669"/>
    <property type="project" value="TreeGrafter"/>
</dbReference>
<dbReference type="OrthoDB" id="241990at2759"/>
<reference evidence="3" key="1">
    <citation type="journal article" date="2018" name="Nat. Microbiol.">
        <title>Leveraging single-cell genomics to expand the fungal tree of life.</title>
        <authorList>
            <person name="Ahrendt S.R."/>
            <person name="Quandt C.A."/>
            <person name="Ciobanu D."/>
            <person name="Clum A."/>
            <person name="Salamov A."/>
            <person name="Andreopoulos B."/>
            <person name="Cheng J.F."/>
            <person name="Woyke T."/>
            <person name="Pelin A."/>
            <person name="Henrissat B."/>
            <person name="Reynolds N.K."/>
            <person name="Benny G.L."/>
            <person name="Smith M.E."/>
            <person name="James T.Y."/>
            <person name="Grigoriev I.V."/>
        </authorList>
    </citation>
    <scope>NUCLEOTIDE SEQUENCE [LARGE SCALE GENOMIC DNA]</scope>
</reference>
<feature type="domain" description="SIN1-type PH" evidence="1">
    <location>
        <begin position="1"/>
        <end position="90"/>
    </location>
</feature>
<dbReference type="GO" id="GO:0005886">
    <property type="term" value="C:plasma membrane"/>
    <property type="evidence" value="ECO:0007669"/>
    <property type="project" value="TreeGrafter"/>
</dbReference>
<evidence type="ECO:0000259" key="1">
    <source>
        <dbReference type="Pfam" id="PF16979"/>
    </source>
</evidence>
<proteinExistence type="predicted"/>
<name>A0A4P9Y577_9FUNG</name>
<dbReference type="AlphaFoldDB" id="A0A4P9Y577"/>
<dbReference type="GO" id="GO:0038203">
    <property type="term" value="P:TORC2 signaling"/>
    <property type="evidence" value="ECO:0007669"/>
    <property type="project" value="TreeGrafter"/>
</dbReference>
<evidence type="ECO:0000313" key="3">
    <source>
        <dbReference type="Proteomes" id="UP000267251"/>
    </source>
</evidence>
<dbReference type="Pfam" id="PF16979">
    <property type="entry name" value="SIN1_PH"/>
    <property type="match status" value="1"/>
</dbReference>
<dbReference type="InterPro" id="IPR008828">
    <property type="entry name" value="Sin1/Avo1"/>
</dbReference>
<accession>A0A4P9Y577</accession>
<dbReference type="Proteomes" id="UP000267251">
    <property type="component" value="Unassembled WGS sequence"/>
</dbReference>
<dbReference type="Gene3D" id="2.30.29.30">
    <property type="entry name" value="Pleckstrin-homology domain (PH domain)/Phosphotyrosine-binding domain (PTB)"/>
    <property type="match status" value="1"/>
</dbReference>
<dbReference type="InterPro" id="IPR031313">
    <property type="entry name" value="Sin1_PH_dom"/>
</dbReference>
<dbReference type="GO" id="GO:0031932">
    <property type="term" value="C:TORC2 complex"/>
    <property type="evidence" value="ECO:0007669"/>
    <property type="project" value="InterPro"/>
</dbReference>
<protein>
    <recommendedName>
        <fullName evidence="1">SIN1-type PH domain-containing protein</fullName>
    </recommendedName>
</protein>
<dbReference type="GO" id="GO:0005546">
    <property type="term" value="F:phosphatidylinositol-4,5-bisphosphate binding"/>
    <property type="evidence" value="ECO:0007669"/>
    <property type="project" value="TreeGrafter"/>
</dbReference>
<evidence type="ECO:0000313" key="2">
    <source>
        <dbReference type="EMBL" id="RKP14117.1"/>
    </source>
</evidence>
<keyword evidence="3" id="KW-1185">Reference proteome</keyword>
<dbReference type="InterPro" id="IPR011993">
    <property type="entry name" value="PH-like_dom_sf"/>
</dbReference>
<gene>
    <name evidence="2" type="ORF">BJ684DRAFT_19450</name>
</gene>
<dbReference type="PANTHER" id="PTHR13335:SF1">
    <property type="entry name" value="TARGET OF RAPAMYCIN COMPLEX 2 SUBUNIT MAPKAP1"/>
    <property type="match status" value="1"/>
</dbReference>